<name>A0A9P5CDD5_9HYPO</name>
<feature type="domain" description="Alpha/beta hydrolase fold-3" evidence="2">
    <location>
        <begin position="94"/>
        <end position="314"/>
    </location>
</feature>
<accession>A0A9P5CDD5</accession>
<dbReference type="InterPro" id="IPR029058">
    <property type="entry name" value="AB_hydrolase_fold"/>
</dbReference>
<dbReference type="InterPro" id="IPR013094">
    <property type="entry name" value="AB_hydrolase_3"/>
</dbReference>
<proteinExistence type="predicted"/>
<protein>
    <recommendedName>
        <fullName evidence="2">Alpha/beta hydrolase fold-3 domain-containing protein</fullName>
    </recommendedName>
</protein>
<gene>
    <name evidence="3" type="ORF">CFAM422_007398</name>
</gene>
<dbReference type="PANTHER" id="PTHR48081:SF8">
    <property type="entry name" value="ALPHA_BETA HYDROLASE FOLD-3 DOMAIN-CONTAINING PROTEIN-RELATED"/>
    <property type="match status" value="1"/>
</dbReference>
<organism evidence="3 4">
    <name type="scientific">Trichoderma lentiforme</name>
    <dbReference type="NCBI Taxonomy" id="1567552"/>
    <lineage>
        <taxon>Eukaryota</taxon>
        <taxon>Fungi</taxon>
        <taxon>Dikarya</taxon>
        <taxon>Ascomycota</taxon>
        <taxon>Pezizomycotina</taxon>
        <taxon>Sordariomycetes</taxon>
        <taxon>Hypocreomycetidae</taxon>
        <taxon>Hypocreales</taxon>
        <taxon>Hypocreaceae</taxon>
        <taxon>Trichoderma</taxon>
    </lineage>
</organism>
<evidence type="ECO:0000313" key="4">
    <source>
        <dbReference type="Proteomes" id="UP000801864"/>
    </source>
</evidence>
<dbReference type="SUPFAM" id="SSF53474">
    <property type="entry name" value="alpha/beta-Hydrolases"/>
    <property type="match status" value="1"/>
</dbReference>
<keyword evidence="1" id="KW-0378">Hydrolase</keyword>
<sequence length="347" mass="39218">MADFSHLGGHSPEWVEFSKQLSLPPRSNFTANLDMKAIRQTINSQRFLARNEELKAMVNYGVKCETIMVVTSDYLEIPIRLYTPPKRRNPASVLLYFYGGGFFSGSLSVDDAACIHLAQKCGLVVVSVGYRLTPEWKAPTQFQDAWDARCWVLQNPEALGMSPPFNLYVMGISAGACLAASIVIRERMIRISGEAVIKGQSLCVPWLCLPEKFPIEEILPEKASPTQCRDAALLPYSWVTKYADMLDTPESHRDSPVINPLLFDEQVVTSLPPSHIMVCGDDPLRDHGMLMKQKLDRLRVSTKLHTYPGYPHFFRRFPNCPANKSWDNDLLEGIEWMMAQSEMKSQE</sequence>
<dbReference type="Pfam" id="PF07859">
    <property type="entry name" value="Abhydrolase_3"/>
    <property type="match status" value="1"/>
</dbReference>
<evidence type="ECO:0000313" key="3">
    <source>
        <dbReference type="EMBL" id="KAF3069282.1"/>
    </source>
</evidence>
<dbReference type="AlphaFoldDB" id="A0A9P5CDD5"/>
<dbReference type="Proteomes" id="UP000801864">
    <property type="component" value="Unassembled WGS sequence"/>
</dbReference>
<dbReference type="EMBL" id="QLNT01000012">
    <property type="protein sequence ID" value="KAF3069282.1"/>
    <property type="molecule type" value="Genomic_DNA"/>
</dbReference>
<evidence type="ECO:0000259" key="2">
    <source>
        <dbReference type="Pfam" id="PF07859"/>
    </source>
</evidence>
<dbReference type="GO" id="GO:0016787">
    <property type="term" value="F:hydrolase activity"/>
    <property type="evidence" value="ECO:0007669"/>
    <property type="project" value="UniProtKB-KW"/>
</dbReference>
<reference evidence="3 4" key="1">
    <citation type="submission" date="2018-06" db="EMBL/GenBank/DDBJ databases">
        <title>Genome analysis of cellulolytic fungus Trichoderma lentiforme CFAM-422.</title>
        <authorList>
            <person name="Steindorff A.S."/>
            <person name="Formighieri E.F."/>
            <person name="Midorikawa G.E.O."/>
            <person name="Tamietti M.S."/>
            <person name="Ramos E.Z."/>
            <person name="Silva A.S."/>
            <person name="Bon E.P.S."/>
            <person name="Mendes T.D."/>
            <person name="Damaso M.C.T."/>
            <person name="Favaro L.C.L."/>
        </authorList>
    </citation>
    <scope>NUCLEOTIDE SEQUENCE [LARGE SCALE GENOMIC DNA]</scope>
    <source>
        <strain evidence="3 4">CFAM-422</strain>
    </source>
</reference>
<comment type="caution">
    <text evidence="3">The sequence shown here is derived from an EMBL/GenBank/DDBJ whole genome shotgun (WGS) entry which is preliminary data.</text>
</comment>
<dbReference type="InterPro" id="IPR050300">
    <property type="entry name" value="GDXG_lipolytic_enzyme"/>
</dbReference>
<evidence type="ECO:0000256" key="1">
    <source>
        <dbReference type="ARBA" id="ARBA00022801"/>
    </source>
</evidence>
<dbReference type="PANTHER" id="PTHR48081">
    <property type="entry name" value="AB HYDROLASE SUPERFAMILY PROTEIN C4A8.06C"/>
    <property type="match status" value="1"/>
</dbReference>
<dbReference type="Gene3D" id="3.40.50.1820">
    <property type="entry name" value="alpha/beta hydrolase"/>
    <property type="match status" value="1"/>
</dbReference>
<keyword evidence="4" id="KW-1185">Reference proteome</keyword>